<comment type="caution">
    <text evidence="2">The sequence shown here is derived from an EMBL/GenBank/DDBJ whole genome shotgun (WGS) entry which is preliminary data.</text>
</comment>
<gene>
    <name evidence="2" type="ORF">FNV43_RR23715</name>
</gene>
<feature type="region of interest" description="Disordered" evidence="1">
    <location>
        <begin position="283"/>
        <end position="323"/>
    </location>
</feature>
<evidence type="ECO:0000313" key="3">
    <source>
        <dbReference type="Proteomes" id="UP000796880"/>
    </source>
</evidence>
<dbReference type="PANTHER" id="PTHR31865">
    <property type="entry name" value="OSJNBA0071G03.3 PROTEIN"/>
    <property type="match status" value="1"/>
</dbReference>
<sequence>MASDDSMTIRSCISIQEDDYDDDDHDDIDGGDHDHHQSHPYNFSRLSICTSSCFYGADAEDNDDGNYYQALAADQDSDMRMYLSRLSIESFDDGDLEEEYYSSDEKRAQGRLTLPGLSSNSEKEAGCYSLPATPPRGRKSLAGGVVRTTYDDDQHGLKGVKEYASDNGGADHKAGQKKISRDLRKRRRRRRRERLLLDRDRGNWKKELEMNMMEMDHHHQMDVSGDSEGGGSSTTTTTTTTMVITRPKGGRRSLCMDLEEVKACRDLGFELEHQRMLEMPTANTVNPTAPSLSAPSTFDTTSSTSGGNSPIANWRISSPGDDPRDVKARLKVWAQAVALASASQHAT</sequence>
<dbReference type="Proteomes" id="UP000796880">
    <property type="component" value="Unassembled WGS sequence"/>
</dbReference>
<dbReference type="PANTHER" id="PTHR31865:SF2">
    <property type="entry name" value="OSJNBA0004B13.24 PROTEIN"/>
    <property type="match status" value="1"/>
</dbReference>
<proteinExistence type="predicted"/>
<feature type="region of interest" description="Disordered" evidence="1">
    <location>
        <begin position="17"/>
        <end position="36"/>
    </location>
</feature>
<feature type="region of interest" description="Disordered" evidence="1">
    <location>
        <begin position="113"/>
        <end position="142"/>
    </location>
</feature>
<accession>A0A8K0DYF3</accession>
<keyword evidence="3" id="KW-1185">Reference proteome</keyword>
<name>A0A8K0DYF3_9ROSA</name>
<reference evidence="2" key="1">
    <citation type="submission" date="2020-03" db="EMBL/GenBank/DDBJ databases">
        <title>A high-quality chromosome-level genome assembly of a woody plant with both climbing and erect habits, Rhamnella rubrinervis.</title>
        <authorList>
            <person name="Lu Z."/>
            <person name="Yang Y."/>
            <person name="Zhu X."/>
            <person name="Sun Y."/>
        </authorList>
    </citation>
    <scope>NUCLEOTIDE SEQUENCE</scope>
    <source>
        <strain evidence="2">BYM</strain>
        <tissue evidence="2">Leaf</tissue>
    </source>
</reference>
<feature type="compositionally biased region" description="Polar residues" evidence="1">
    <location>
        <begin position="283"/>
        <end position="295"/>
    </location>
</feature>
<organism evidence="2 3">
    <name type="scientific">Rhamnella rubrinervis</name>
    <dbReference type="NCBI Taxonomy" id="2594499"/>
    <lineage>
        <taxon>Eukaryota</taxon>
        <taxon>Viridiplantae</taxon>
        <taxon>Streptophyta</taxon>
        <taxon>Embryophyta</taxon>
        <taxon>Tracheophyta</taxon>
        <taxon>Spermatophyta</taxon>
        <taxon>Magnoliopsida</taxon>
        <taxon>eudicotyledons</taxon>
        <taxon>Gunneridae</taxon>
        <taxon>Pentapetalae</taxon>
        <taxon>rosids</taxon>
        <taxon>fabids</taxon>
        <taxon>Rosales</taxon>
        <taxon>Rhamnaceae</taxon>
        <taxon>rhamnoid group</taxon>
        <taxon>Rhamneae</taxon>
        <taxon>Rhamnella</taxon>
    </lineage>
</organism>
<dbReference type="AlphaFoldDB" id="A0A8K0DYF3"/>
<dbReference type="EMBL" id="VOIH02000010">
    <property type="protein sequence ID" value="KAF3436623.1"/>
    <property type="molecule type" value="Genomic_DNA"/>
</dbReference>
<evidence type="ECO:0000313" key="2">
    <source>
        <dbReference type="EMBL" id="KAF3436623.1"/>
    </source>
</evidence>
<evidence type="ECO:0000256" key="1">
    <source>
        <dbReference type="SAM" id="MobiDB-lite"/>
    </source>
</evidence>
<feature type="region of interest" description="Disordered" evidence="1">
    <location>
        <begin position="163"/>
        <end position="187"/>
    </location>
</feature>
<feature type="compositionally biased region" description="Low complexity" evidence="1">
    <location>
        <begin position="296"/>
        <end position="305"/>
    </location>
</feature>
<feature type="compositionally biased region" description="Acidic residues" evidence="1">
    <location>
        <begin position="17"/>
        <end position="27"/>
    </location>
</feature>
<feature type="compositionally biased region" description="Basic and acidic residues" evidence="1">
    <location>
        <begin position="163"/>
        <end position="182"/>
    </location>
</feature>
<dbReference type="OrthoDB" id="786837at2759"/>
<protein>
    <submittedName>
        <fullName evidence="2">Uncharacterized protein</fullName>
    </submittedName>
</protein>